<dbReference type="Gene3D" id="1.25.40.20">
    <property type="entry name" value="Ankyrin repeat-containing domain"/>
    <property type="match status" value="3"/>
</dbReference>
<organism evidence="4 5">
    <name type="scientific">Phialocephala subalpina</name>
    <dbReference type="NCBI Taxonomy" id="576137"/>
    <lineage>
        <taxon>Eukaryota</taxon>
        <taxon>Fungi</taxon>
        <taxon>Dikarya</taxon>
        <taxon>Ascomycota</taxon>
        <taxon>Pezizomycotina</taxon>
        <taxon>Leotiomycetes</taxon>
        <taxon>Helotiales</taxon>
        <taxon>Mollisiaceae</taxon>
        <taxon>Phialocephala</taxon>
        <taxon>Phialocephala fortinii species complex</taxon>
    </lineage>
</organism>
<dbReference type="InterPro" id="IPR002110">
    <property type="entry name" value="Ankyrin_rpt"/>
</dbReference>
<dbReference type="PROSITE" id="PS50297">
    <property type="entry name" value="ANK_REP_REGION"/>
    <property type="match status" value="6"/>
</dbReference>
<dbReference type="Proteomes" id="UP000184330">
    <property type="component" value="Unassembled WGS sequence"/>
</dbReference>
<gene>
    <name evidence="4" type="ORF">PAC_18485</name>
</gene>
<evidence type="ECO:0000256" key="2">
    <source>
        <dbReference type="ARBA" id="ARBA00023043"/>
    </source>
</evidence>
<evidence type="ECO:0000256" key="1">
    <source>
        <dbReference type="ARBA" id="ARBA00022737"/>
    </source>
</evidence>
<feature type="repeat" description="ANK" evidence="3">
    <location>
        <begin position="663"/>
        <end position="695"/>
    </location>
</feature>
<feature type="repeat" description="ANK" evidence="3">
    <location>
        <begin position="906"/>
        <end position="938"/>
    </location>
</feature>
<accession>A0A1L7XU94</accession>
<keyword evidence="2 3" id="KW-0040">ANK repeat</keyword>
<dbReference type="PANTHER" id="PTHR24198">
    <property type="entry name" value="ANKYRIN REPEAT AND PROTEIN KINASE DOMAIN-CONTAINING PROTEIN"/>
    <property type="match status" value="1"/>
</dbReference>
<reference evidence="4 5" key="1">
    <citation type="submission" date="2016-03" db="EMBL/GenBank/DDBJ databases">
        <authorList>
            <person name="Ploux O."/>
        </authorList>
    </citation>
    <scope>NUCLEOTIDE SEQUENCE [LARGE SCALE GENOMIC DNA]</scope>
    <source>
        <strain evidence="4 5">UAMH 11012</strain>
    </source>
</reference>
<sequence length="990" mass="110224">MDDGEETTQRSGWCCGDYAEATIHRKIYRNSFDLALKLRIQGPTPKTPQGFTILTPVLEDREPFHISNLPFMEFQTAIRLRKDALRSPNDPENVDSIHPPYLTAGYVYPDIFGPRKLSEDTSLLESSQVTELHQNIARQYHTIVVPMLKALLPTAALEQYSEGGSRTIPALETLHEAQLKLLFFSLANNLAGLDALPIRAIWDYVRNHISVPDLMLLAPGPTTSALAEKFFQCAIESGEVQVAEYLLQKRYVDANEQVCIIWGARYTPVERSANLQDIPMTKLLIHYKADVNKTHTKTEFGGGGALNQVIKMDRHGSHPDPALVHILLDYGVNFDPNLLRTVIEYGYAQMAEILVRKGAHDSYKEWTEFGIFHSAVEHLDSETATRIVQIMLDVKANINYVPDRRYEYARFRSTHDYAYPRKVLDIAAQRGYYDLVQMLLCSGAFLSEDTLTCAIQSANMDLVKYVLYKGARIDSITTFYKTPYSEAICNGDVDLIRLLEDQGALRHIEEKFCFKAAVCAAAKVGNLEVLQYLIQRRTDESENALRDALVEACEAGHEDIALLLIDTGADVNDDILCGSRDEGKSLPLYQALKRRMGGLVGALLNVDADVNAEAFGRQPLEAAIEWGDYSIIKDLLFAGADPNEAGKENPLMGGANVNYRFARPTTALAAAVTNGDIDLIRFLLEEGADPDDGTALLEATSQSRDVFHLLLESFAKRYPRGKKRYGSEALVKAIQEDNVPLFETLLKVNADFGGFCRNRKSPLVVAIEKKNLERVQSLIDRVVDLNSIICRRYRYSNTEPSRLTALLVSVRTKDPRIVQLLVNKGADVNFPPTRGVKRTPLQMAAEIGSLELVQLLIRNGAEVNGEPAERGGGTAMQLAAIGGFVGIAEELLKRGADVNAPAAKLHGRTAIEGAVEHGRIDMVRFLLNAHAEIKGSGHRPYERVMMLTKEKGHWVINEMLESFPRSGHNRRARFILSEDALKPTDVAETD</sequence>
<dbReference type="PANTHER" id="PTHR24198:SF165">
    <property type="entry name" value="ANKYRIN REPEAT-CONTAINING PROTEIN-RELATED"/>
    <property type="match status" value="1"/>
</dbReference>
<dbReference type="OrthoDB" id="194358at2759"/>
<protein>
    <submittedName>
        <fullName evidence="4">Uncharacterized protein</fullName>
    </submittedName>
</protein>
<evidence type="ECO:0000256" key="3">
    <source>
        <dbReference type="PROSITE-ProRule" id="PRU00023"/>
    </source>
</evidence>
<dbReference type="SMART" id="SM00248">
    <property type="entry name" value="ANK"/>
    <property type="match status" value="17"/>
</dbReference>
<evidence type="ECO:0000313" key="5">
    <source>
        <dbReference type="Proteomes" id="UP000184330"/>
    </source>
</evidence>
<dbReference type="AlphaFoldDB" id="A0A1L7XU94"/>
<keyword evidence="5" id="KW-1185">Reference proteome</keyword>
<evidence type="ECO:0000313" key="4">
    <source>
        <dbReference type="EMBL" id="CZR68586.1"/>
    </source>
</evidence>
<dbReference type="EMBL" id="FJOG01000057">
    <property type="protein sequence ID" value="CZR68586.1"/>
    <property type="molecule type" value="Genomic_DNA"/>
</dbReference>
<dbReference type="PROSITE" id="PS50088">
    <property type="entry name" value="ANK_REPEAT"/>
    <property type="match status" value="6"/>
</dbReference>
<dbReference type="Pfam" id="PF12796">
    <property type="entry name" value="Ank_2"/>
    <property type="match status" value="3"/>
</dbReference>
<feature type="repeat" description="ANK" evidence="3">
    <location>
        <begin position="836"/>
        <end position="868"/>
    </location>
</feature>
<dbReference type="Pfam" id="PF00023">
    <property type="entry name" value="Ank"/>
    <property type="match status" value="1"/>
</dbReference>
<dbReference type="SUPFAM" id="SSF48403">
    <property type="entry name" value="Ankyrin repeat"/>
    <property type="match status" value="3"/>
</dbReference>
<feature type="repeat" description="ANK" evidence="3">
    <location>
        <begin position="615"/>
        <end position="647"/>
    </location>
</feature>
<feature type="repeat" description="ANK" evidence="3">
    <location>
        <begin position="871"/>
        <end position="903"/>
    </location>
</feature>
<dbReference type="InterPro" id="IPR036770">
    <property type="entry name" value="Ankyrin_rpt-contain_sf"/>
</dbReference>
<keyword evidence="1" id="KW-0677">Repeat</keyword>
<feature type="repeat" description="ANK" evidence="3">
    <location>
        <begin position="801"/>
        <end position="833"/>
    </location>
</feature>
<dbReference type="STRING" id="576137.A0A1L7XU94"/>
<proteinExistence type="predicted"/>
<name>A0A1L7XU94_9HELO</name>